<keyword evidence="5" id="KW-1185">Reference proteome</keyword>
<protein>
    <recommendedName>
        <fullName evidence="3">Brl1/Brr6 domain-containing protein</fullName>
    </recommendedName>
</protein>
<dbReference type="GO" id="GO:0055088">
    <property type="term" value="P:lipid homeostasis"/>
    <property type="evidence" value="ECO:0007669"/>
    <property type="project" value="InterPro"/>
</dbReference>
<keyword evidence="2" id="KW-0472">Membrane</keyword>
<accession>A0A9W4S4G4</accession>
<comment type="caution">
    <text evidence="4">The sequence shown here is derived from an EMBL/GenBank/DDBJ whole genome shotgun (WGS) entry which is preliminary data.</text>
</comment>
<proteinExistence type="predicted"/>
<feature type="domain" description="Brl1/Brr6" evidence="3">
    <location>
        <begin position="284"/>
        <end position="416"/>
    </location>
</feature>
<organism evidence="4 5">
    <name type="scientific">Colletotrichum noveboracense</name>
    <dbReference type="NCBI Taxonomy" id="2664923"/>
    <lineage>
        <taxon>Eukaryota</taxon>
        <taxon>Fungi</taxon>
        <taxon>Dikarya</taxon>
        <taxon>Ascomycota</taxon>
        <taxon>Pezizomycotina</taxon>
        <taxon>Sordariomycetes</taxon>
        <taxon>Hypocreomycetidae</taxon>
        <taxon>Glomerellales</taxon>
        <taxon>Glomerellaceae</taxon>
        <taxon>Colletotrichum</taxon>
        <taxon>Colletotrichum gloeosporioides species complex</taxon>
    </lineage>
</organism>
<gene>
    <name evidence="4" type="ORF">CGXH109_LOCUS128924</name>
</gene>
<evidence type="ECO:0000256" key="2">
    <source>
        <dbReference type="SAM" id="Phobius"/>
    </source>
</evidence>
<feature type="region of interest" description="Disordered" evidence="1">
    <location>
        <begin position="460"/>
        <end position="515"/>
    </location>
</feature>
<feature type="transmembrane region" description="Helical" evidence="2">
    <location>
        <begin position="287"/>
        <end position="308"/>
    </location>
</feature>
<dbReference type="InterPro" id="IPR040202">
    <property type="entry name" value="Brl1/Brr6"/>
</dbReference>
<dbReference type="InterPro" id="IPR018767">
    <property type="entry name" value="Brl1/Brr6_dom"/>
</dbReference>
<keyword evidence="2" id="KW-0812">Transmembrane</keyword>
<dbReference type="PANTHER" id="PTHR28136">
    <property type="entry name" value="NUCLEUS EXPORT PROTEIN BRR6"/>
    <property type="match status" value="1"/>
</dbReference>
<reference evidence="4" key="1">
    <citation type="submission" date="2022-08" db="EMBL/GenBank/DDBJ databases">
        <authorList>
            <person name="Giroux E."/>
            <person name="Giroux E."/>
        </authorList>
    </citation>
    <scope>NUCLEOTIDE SEQUENCE</scope>
    <source>
        <strain evidence="4">H1091258</strain>
    </source>
</reference>
<dbReference type="AlphaFoldDB" id="A0A9W4S4G4"/>
<feature type="compositionally biased region" description="Basic and acidic residues" evidence="1">
    <location>
        <begin position="204"/>
        <end position="214"/>
    </location>
</feature>
<sequence>MDRRTYESPMEWEYQDRGPLDATSPFSHVAKSSTKNSTSACGYTYSPPQTGRICNHFLPADRDSVVVFNSPNKFASPRPNLFASSPSKPNPFANSPSKPLPSLPPQTSLFSPRIQSSNTAPPFRNPAFTTPRKPFDESVFSEASGAESSPALTENSEFPEDTPEIDRFGDMNMGTMTPSKVDKSFRYAKTGLQSLKRHAPGKGEIPRGGRDYPAIRKRKRHNMDRDVGGSVRFHGSQDWDSEDDSEDDSRQSSQRSKGKKGNNRTWIGNLFHTLEEHPNAPENLYRWIQLIVNCVLVSAFVFFCWSIVDTVRSDIRNANEVARQEIESRMAECRSEYQLNECAKKDRPALKAMCDEWYECMIQDPSAIMRVRVTVKQIAEILNEFAGAMQVKAWVFFFGILLLCIVANNLTLGRLANTASTDRPAVHRAASGSAPEPSVIPQPSQAYMWVPIQTPSRRRQHLKYDVDSDATDTDASPPKMIMPPRTPSGRRSPSKGDRDRLRSPAKYGLSPVKGY</sequence>
<feature type="region of interest" description="Disordered" evidence="1">
    <location>
        <begin position="1"/>
        <end position="40"/>
    </location>
</feature>
<feature type="region of interest" description="Disordered" evidence="1">
    <location>
        <begin position="76"/>
        <end position="262"/>
    </location>
</feature>
<name>A0A9W4S4G4_9PEZI</name>
<feature type="compositionally biased region" description="Polar residues" evidence="1">
    <location>
        <begin position="146"/>
        <end position="156"/>
    </location>
</feature>
<dbReference type="SMART" id="SM01042">
    <property type="entry name" value="Brr6_like_C_C"/>
    <property type="match status" value="1"/>
</dbReference>
<dbReference type="EMBL" id="CAMGZC010001724">
    <property type="protein sequence ID" value="CAI0653552.1"/>
    <property type="molecule type" value="Genomic_DNA"/>
</dbReference>
<dbReference type="Pfam" id="PF10104">
    <property type="entry name" value="Brr6_like_C_C"/>
    <property type="match status" value="1"/>
</dbReference>
<dbReference type="GO" id="GO:0031965">
    <property type="term" value="C:nuclear membrane"/>
    <property type="evidence" value="ECO:0007669"/>
    <property type="project" value="InterPro"/>
</dbReference>
<evidence type="ECO:0000259" key="3">
    <source>
        <dbReference type="SMART" id="SM01042"/>
    </source>
</evidence>
<evidence type="ECO:0000256" key="1">
    <source>
        <dbReference type="SAM" id="MobiDB-lite"/>
    </source>
</evidence>
<feature type="compositionally biased region" description="Polar residues" evidence="1">
    <location>
        <begin position="24"/>
        <end position="40"/>
    </location>
</feature>
<feature type="transmembrane region" description="Helical" evidence="2">
    <location>
        <begin position="393"/>
        <end position="412"/>
    </location>
</feature>
<dbReference type="GO" id="GO:0006998">
    <property type="term" value="P:nuclear envelope organization"/>
    <property type="evidence" value="ECO:0007669"/>
    <property type="project" value="InterPro"/>
</dbReference>
<dbReference type="PANTHER" id="PTHR28136:SF1">
    <property type="entry name" value="NUCLEUS EXPORT PROTEIN BRL1"/>
    <property type="match status" value="1"/>
</dbReference>
<evidence type="ECO:0000313" key="5">
    <source>
        <dbReference type="Proteomes" id="UP001152533"/>
    </source>
</evidence>
<evidence type="ECO:0000313" key="4">
    <source>
        <dbReference type="EMBL" id="CAI0653552.1"/>
    </source>
</evidence>
<dbReference type="Proteomes" id="UP001152533">
    <property type="component" value="Unassembled WGS sequence"/>
</dbReference>
<keyword evidence="2" id="KW-1133">Transmembrane helix</keyword>